<evidence type="ECO:0000313" key="4">
    <source>
        <dbReference type="EMBL" id="ODA66035.1"/>
    </source>
</evidence>
<dbReference type="PANTHER" id="PTHR30408">
    <property type="entry name" value="TYPE-1 RESTRICTION ENZYME ECOKI SPECIFICITY PROTEIN"/>
    <property type="match status" value="1"/>
</dbReference>
<reference evidence="4 5" key="1">
    <citation type="submission" date="2016-07" db="EMBL/GenBank/DDBJ databases">
        <title>Draft genome sequence of Methyloligella halotolerans C2T (VKM B-2706T=CCUG 61687T=DSM 25045T), a halotolerant polyhydroxybutyrate accumulating methylotroph.</title>
        <authorList>
            <person name="Vasilenko O.V."/>
            <person name="Doronina N.V."/>
            <person name="Poroshina M.N."/>
            <person name="Tarlachkov S.V."/>
            <person name="Trotsenko Y.A."/>
        </authorList>
    </citation>
    <scope>NUCLEOTIDE SEQUENCE [LARGE SCALE GENOMIC DNA]</scope>
    <source>
        <strain evidence="4 5">VKM B-2706</strain>
    </source>
</reference>
<evidence type="ECO:0000256" key="3">
    <source>
        <dbReference type="SAM" id="Coils"/>
    </source>
</evidence>
<feature type="coiled-coil region" evidence="3">
    <location>
        <begin position="447"/>
        <end position="474"/>
    </location>
</feature>
<keyword evidence="5" id="KW-1185">Reference proteome</keyword>
<sequence>MALRARLTPPRETKTDWPWHKVKSSSLRASLLFGGGRRMEAENFLADGFGTRLSVESKSAGWTRLVEVARTWQPSRLKGIQVSPQFGTPFLAATQVYDARPVPRKWLSLARTNDHLERFVSEGTILLTCSGSVGRATLADATIDNTLISHDLLRIEATDDSWRGWIYAYLRAPAVREMMKAAQYGHIIKHLETHHLDGLPILRLRQELRAPFEQTAKAIIAARDRAHHLELDAEAEYSRAIGALLDQNWEAGGFSARASDIFGRGRRLEGNYHNPRARAAEEAVRNGAKRLERVADLAERVFVPGRFKHIYGDEGAPYLDSAQILEVAPDVDKRVLSLKGEKQAGYFVDAGTLLIPCSGQLHGIIGSVVLATGWHENKVLTNHILRIIPKPKAAIRIGYLQMVLGHPQLGRPRVLKGAFGSSVPELGPDYIKNLTVPRISAGIEDRIADAMEEAAHLRGKADELEEKISAEAEEHLNQFLGGDLGHIEPSVASSPSF</sequence>
<organism evidence="4 5">
    <name type="scientific">Methyloligella halotolerans</name>
    <dbReference type="NCBI Taxonomy" id="1177755"/>
    <lineage>
        <taxon>Bacteria</taxon>
        <taxon>Pseudomonadati</taxon>
        <taxon>Pseudomonadota</taxon>
        <taxon>Alphaproteobacteria</taxon>
        <taxon>Hyphomicrobiales</taxon>
        <taxon>Hyphomicrobiaceae</taxon>
        <taxon>Methyloligella</taxon>
    </lineage>
</organism>
<keyword evidence="2" id="KW-0238">DNA-binding</keyword>
<dbReference type="Proteomes" id="UP000095087">
    <property type="component" value="Unassembled WGS sequence"/>
</dbReference>
<dbReference type="GO" id="GO:0003677">
    <property type="term" value="F:DNA binding"/>
    <property type="evidence" value="ECO:0007669"/>
    <property type="project" value="UniProtKB-KW"/>
</dbReference>
<dbReference type="InterPro" id="IPR044946">
    <property type="entry name" value="Restrct_endonuc_typeI_TRD_sf"/>
</dbReference>
<dbReference type="EMBL" id="MASI01000011">
    <property type="protein sequence ID" value="ODA66035.1"/>
    <property type="molecule type" value="Genomic_DNA"/>
</dbReference>
<evidence type="ECO:0000256" key="1">
    <source>
        <dbReference type="ARBA" id="ARBA00022747"/>
    </source>
</evidence>
<dbReference type="InterPro" id="IPR052021">
    <property type="entry name" value="Type-I_RS_S_subunit"/>
</dbReference>
<dbReference type="GO" id="GO:0009307">
    <property type="term" value="P:DNA restriction-modification system"/>
    <property type="evidence" value="ECO:0007669"/>
    <property type="project" value="UniProtKB-KW"/>
</dbReference>
<dbReference type="REBASE" id="385657">
    <property type="entry name" value="S.MhaC2ORF3048P"/>
</dbReference>
<accession>A0A1E2RV73</accession>
<gene>
    <name evidence="4" type="ORF">A7A08_03049</name>
</gene>
<keyword evidence="1" id="KW-0680">Restriction system</keyword>
<evidence type="ECO:0008006" key="6">
    <source>
        <dbReference type="Google" id="ProtNLM"/>
    </source>
</evidence>
<keyword evidence="3" id="KW-0175">Coiled coil</keyword>
<dbReference type="PANTHER" id="PTHR30408:SF12">
    <property type="entry name" value="TYPE I RESTRICTION ENZYME MJAVIII SPECIFICITY SUBUNIT"/>
    <property type="match status" value="1"/>
</dbReference>
<protein>
    <recommendedName>
        <fullName evidence="6">EcoKI restriction-modification system protein HsdS</fullName>
    </recommendedName>
</protein>
<comment type="caution">
    <text evidence="4">The sequence shown here is derived from an EMBL/GenBank/DDBJ whole genome shotgun (WGS) entry which is preliminary data.</text>
</comment>
<dbReference type="AlphaFoldDB" id="A0A1E2RV73"/>
<evidence type="ECO:0000256" key="2">
    <source>
        <dbReference type="ARBA" id="ARBA00023125"/>
    </source>
</evidence>
<name>A0A1E2RV73_9HYPH</name>
<dbReference type="Gene3D" id="3.90.220.20">
    <property type="entry name" value="DNA methylase specificity domains"/>
    <property type="match status" value="2"/>
</dbReference>
<dbReference type="SUPFAM" id="SSF116734">
    <property type="entry name" value="DNA methylase specificity domain"/>
    <property type="match status" value="2"/>
</dbReference>
<evidence type="ECO:0000313" key="5">
    <source>
        <dbReference type="Proteomes" id="UP000095087"/>
    </source>
</evidence>
<proteinExistence type="predicted"/>